<proteinExistence type="predicted"/>
<evidence type="ECO:0000313" key="2">
    <source>
        <dbReference type="Proteomes" id="UP000440004"/>
    </source>
</evidence>
<organism evidence="1 2">
    <name type="scientific">Alkalibaculum sporogenes</name>
    <dbReference type="NCBI Taxonomy" id="2655001"/>
    <lineage>
        <taxon>Bacteria</taxon>
        <taxon>Bacillati</taxon>
        <taxon>Bacillota</taxon>
        <taxon>Clostridia</taxon>
        <taxon>Eubacteriales</taxon>
        <taxon>Eubacteriaceae</taxon>
        <taxon>Alkalibaculum</taxon>
    </lineage>
</organism>
<evidence type="ECO:0000313" key="1">
    <source>
        <dbReference type="EMBL" id="MPW24513.1"/>
    </source>
</evidence>
<reference evidence="1 2" key="1">
    <citation type="submission" date="2019-10" db="EMBL/GenBank/DDBJ databases">
        <title>Alkalibaculum tamaniensis sp.nov., a new alkaliphilic acetogen, isolated on methoxylated aromatics from a mud volcano.</title>
        <authorList>
            <person name="Khomyakova M.A."/>
            <person name="Merkel A.Y."/>
            <person name="Bonch-Osmolovskaya E.A."/>
            <person name="Slobodkin A.I."/>
        </authorList>
    </citation>
    <scope>NUCLEOTIDE SEQUENCE [LARGE SCALE GENOMIC DNA]</scope>
    <source>
        <strain evidence="1 2">M08DMB</strain>
    </source>
</reference>
<dbReference type="RefSeq" id="WP_152801060.1">
    <property type="nucleotide sequence ID" value="NZ_WHNX01000002.1"/>
</dbReference>
<sequence>MGGTKGVIKLMDNHTIIKLNKEGYSNRNISKMFPINRKTVTKYWNEYVEQQTLLEVAQPYDVTNILEKISTSLSLRKSVMV</sequence>
<accession>A0A6A7K5U4</accession>
<dbReference type="EMBL" id="WHNX01000002">
    <property type="protein sequence ID" value="MPW24513.1"/>
    <property type="molecule type" value="Genomic_DNA"/>
</dbReference>
<comment type="caution">
    <text evidence="1">The sequence shown here is derived from an EMBL/GenBank/DDBJ whole genome shotgun (WGS) entry which is preliminary data.</text>
</comment>
<dbReference type="AlphaFoldDB" id="A0A6A7K5U4"/>
<dbReference type="SUPFAM" id="SSF46689">
    <property type="entry name" value="Homeodomain-like"/>
    <property type="match status" value="1"/>
</dbReference>
<gene>
    <name evidence="1" type="ORF">GC105_01730</name>
</gene>
<dbReference type="InterPro" id="IPR009057">
    <property type="entry name" value="Homeodomain-like_sf"/>
</dbReference>
<dbReference type="Proteomes" id="UP000440004">
    <property type="component" value="Unassembled WGS sequence"/>
</dbReference>
<keyword evidence="2" id="KW-1185">Reference proteome</keyword>
<protein>
    <submittedName>
        <fullName evidence="1">Uncharacterized protein</fullName>
    </submittedName>
</protein>
<name>A0A6A7K5U4_9FIRM</name>